<sequence length="876" mass="93656">MSLFGSPPGSPSVPPLFRDDGDDDGLTPGGDILRASSQPVNVGGPSTTGGGLFDDVGEGDIWALPAPRSRSAGPGTSVPGGYLLSGGSGGGSARTKDVIKGLLNHGNSNLPSVYGELYEKVVGEYPAPGFGGGVSINGVRRVIEEGGLDEDVGMGKRIKEAIVGVGMGMGLGDGIRRGEFSVLLAMVGLAQEGEEVSIDAVDDRRRHLPIPKLKTLLPIRPYESINQNGGHGGFDERDTSERATPGTSAASSALDHSQEINVPATTLANNSTHSPNQTITDSNPATTAPTTLDRSYTSPAAPGPAPAAASKPTTTLPRNRVVSNSSYTRPAMPDPAEQDPWGSPDMHVTHAHQQPAIGKNIPISAPPDEHEPDDLQAALRAHTVVPRASSASAWGGYDGSNVSHQVHRVGTGVLSGYGGVQDAGGFGGVGGGGLISPTMGVNRMGSFGGLGGNLGGNQQQQQGQRGGLRPAGVRAEESVTITVLPEKEGMFLFQHRNYQISSGRRASRVVRRYSDFVWCLPLLPPKRLAADATFLENRRRGLIRFTNFLIRHPVLSQEQLVIMFLTIPTELSVWRKQANLNVVDEYTTRLQTLSQAQIKGIEASLPPNLEQTFETVRSGLRRSAEIYIGLCSLVERLGKRQEGLAGELGRFAQALDGLTDVSEATYAIDTGDVEGLNEGLRCVGRYLGNAMGLLVDEAKGWEEGVLEDMKRQRDGIVAMREMFERRERMSGDAVNSLEKRIAGAKKKIEVIRARPDPPPPTQANGSDTPAIPTQSTSSRLSSALTGSSSTAYTKDADIKKLEEQIVKDWEAIVECRARRVLQKEGLRDELVYFHSSQFHVARMHQDWGTERVKYAELMAENWRGLQSGLEGMVVGE</sequence>
<dbReference type="AlphaFoldDB" id="A0A3N4M3I7"/>
<dbReference type="OrthoDB" id="10064318at2759"/>
<evidence type="ECO:0000313" key="12">
    <source>
        <dbReference type="EMBL" id="RPB29714.1"/>
    </source>
</evidence>
<dbReference type="GO" id="GO:0005829">
    <property type="term" value="C:cytosol"/>
    <property type="evidence" value="ECO:0007669"/>
    <property type="project" value="GOC"/>
</dbReference>
<evidence type="ECO:0000256" key="10">
    <source>
        <dbReference type="SAM" id="MobiDB-lite"/>
    </source>
</evidence>
<dbReference type="GO" id="GO:0006623">
    <property type="term" value="P:protein targeting to vacuole"/>
    <property type="evidence" value="ECO:0007669"/>
    <property type="project" value="TreeGrafter"/>
</dbReference>
<dbReference type="PROSITE" id="PS50195">
    <property type="entry name" value="PX"/>
    <property type="match status" value="1"/>
</dbReference>
<evidence type="ECO:0000259" key="11">
    <source>
        <dbReference type="PROSITE" id="PS50195"/>
    </source>
</evidence>
<comment type="subcellular location">
    <subcellularLocation>
        <location evidence="3">Cytoplasm</location>
    </subcellularLocation>
    <subcellularLocation>
        <location evidence="2">Membrane</location>
        <topology evidence="2">Peripheral membrane protein</topology>
        <orientation evidence="2">Cytoplasmic side</orientation>
    </subcellularLocation>
</comment>
<dbReference type="Gene3D" id="3.30.1520.10">
    <property type="entry name" value="Phox-like domain"/>
    <property type="match status" value="1"/>
</dbReference>
<comment type="function">
    <text evidence="1">Required for vacuolar protein sorting.</text>
</comment>
<dbReference type="GO" id="GO:0042147">
    <property type="term" value="P:retrograde transport, endosome to Golgi"/>
    <property type="evidence" value="ECO:0007669"/>
    <property type="project" value="InterPro"/>
</dbReference>
<dbReference type="GO" id="GO:0016020">
    <property type="term" value="C:membrane"/>
    <property type="evidence" value="ECO:0007669"/>
    <property type="project" value="UniProtKB-SubCell"/>
</dbReference>
<name>A0A3N4M3I7_9PEZI</name>
<dbReference type="InParanoid" id="A0A3N4M3I7"/>
<dbReference type="InterPro" id="IPR028662">
    <property type="entry name" value="SNX8/Mvp1"/>
</dbReference>
<dbReference type="SUPFAM" id="SSF64268">
    <property type="entry name" value="PX domain"/>
    <property type="match status" value="1"/>
</dbReference>
<keyword evidence="7" id="KW-0963">Cytoplasm</keyword>
<proteinExistence type="inferred from homology"/>
<feature type="compositionally biased region" description="Low complexity" evidence="10">
    <location>
        <begin position="306"/>
        <end position="317"/>
    </location>
</feature>
<keyword evidence="13" id="KW-1185">Reference proteome</keyword>
<evidence type="ECO:0000256" key="3">
    <source>
        <dbReference type="ARBA" id="ARBA00004496"/>
    </source>
</evidence>
<dbReference type="Pfam" id="PF00787">
    <property type="entry name" value="PX"/>
    <property type="match status" value="1"/>
</dbReference>
<dbReference type="Pfam" id="PF19566">
    <property type="entry name" value="Snx8_BAR_dom"/>
    <property type="match status" value="1"/>
</dbReference>
<evidence type="ECO:0000313" key="13">
    <source>
        <dbReference type="Proteomes" id="UP000267821"/>
    </source>
</evidence>
<dbReference type="PANTHER" id="PTHR47554">
    <property type="entry name" value="SORTING NEXIN MVP1"/>
    <property type="match status" value="1"/>
</dbReference>
<dbReference type="PANTHER" id="PTHR47554:SF1">
    <property type="entry name" value="SORTING NEXIN MVP1"/>
    <property type="match status" value="1"/>
</dbReference>
<feature type="region of interest" description="Disordered" evidence="10">
    <location>
        <begin position="221"/>
        <end position="348"/>
    </location>
</feature>
<keyword evidence="8" id="KW-0653">Protein transport</keyword>
<keyword evidence="6" id="KW-0813">Transport</keyword>
<feature type="region of interest" description="Disordered" evidence="10">
    <location>
        <begin position="66"/>
        <end position="90"/>
    </location>
</feature>
<gene>
    <name evidence="12" type="ORF">L211DRAFT_844652</name>
</gene>
<feature type="region of interest" description="Disordered" evidence="10">
    <location>
        <begin position="1"/>
        <end position="51"/>
    </location>
</feature>
<evidence type="ECO:0000256" key="5">
    <source>
        <dbReference type="ARBA" id="ARBA00014268"/>
    </source>
</evidence>
<evidence type="ECO:0000256" key="8">
    <source>
        <dbReference type="ARBA" id="ARBA00022927"/>
    </source>
</evidence>
<feature type="compositionally biased region" description="Low complexity" evidence="10">
    <location>
        <begin position="773"/>
        <end position="786"/>
    </location>
</feature>
<reference evidence="12 13" key="1">
    <citation type="journal article" date="2018" name="Nat. Ecol. Evol.">
        <title>Pezizomycetes genomes reveal the molecular basis of ectomycorrhizal truffle lifestyle.</title>
        <authorList>
            <person name="Murat C."/>
            <person name="Payen T."/>
            <person name="Noel B."/>
            <person name="Kuo A."/>
            <person name="Morin E."/>
            <person name="Chen J."/>
            <person name="Kohler A."/>
            <person name="Krizsan K."/>
            <person name="Balestrini R."/>
            <person name="Da Silva C."/>
            <person name="Montanini B."/>
            <person name="Hainaut M."/>
            <person name="Levati E."/>
            <person name="Barry K.W."/>
            <person name="Belfiori B."/>
            <person name="Cichocki N."/>
            <person name="Clum A."/>
            <person name="Dockter R.B."/>
            <person name="Fauchery L."/>
            <person name="Guy J."/>
            <person name="Iotti M."/>
            <person name="Le Tacon F."/>
            <person name="Lindquist E.A."/>
            <person name="Lipzen A."/>
            <person name="Malagnac F."/>
            <person name="Mello A."/>
            <person name="Molinier V."/>
            <person name="Miyauchi S."/>
            <person name="Poulain J."/>
            <person name="Riccioni C."/>
            <person name="Rubini A."/>
            <person name="Sitrit Y."/>
            <person name="Splivallo R."/>
            <person name="Traeger S."/>
            <person name="Wang M."/>
            <person name="Zifcakova L."/>
            <person name="Wipf D."/>
            <person name="Zambonelli A."/>
            <person name="Paolocci F."/>
            <person name="Nowrousian M."/>
            <person name="Ottonello S."/>
            <person name="Baldrian P."/>
            <person name="Spatafora J.W."/>
            <person name="Henrissat B."/>
            <person name="Nagy L.G."/>
            <person name="Aury J.M."/>
            <person name="Wincker P."/>
            <person name="Grigoriev I.V."/>
            <person name="Bonfante P."/>
            <person name="Martin F.M."/>
        </authorList>
    </citation>
    <scope>NUCLEOTIDE SEQUENCE [LARGE SCALE GENOMIC DNA]</scope>
    <source>
        <strain evidence="12 13">ATCC MYA-4762</strain>
    </source>
</reference>
<feature type="domain" description="PX" evidence="11">
    <location>
        <begin position="476"/>
        <end position="571"/>
    </location>
</feature>
<protein>
    <recommendedName>
        <fullName evidence="5">Sorting nexin MVP1</fullName>
    </recommendedName>
</protein>
<feature type="region of interest" description="Disordered" evidence="10">
    <location>
        <begin position="748"/>
        <end position="786"/>
    </location>
</feature>
<evidence type="ECO:0000256" key="6">
    <source>
        <dbReference type="ARBA" id="ARBA00022448"/>
    </source>
</evidence>
<evidence type="ECO:0000256" key="1">
    <source>
        <dbReference type="ARBA" id="ARBA00002474"/>
    </source>
</evidence>
<evidence type="ECO:0000256" key="2">
    <source>
        <dbReference type="ARBA" id="ARBA00004287"/>
    </source>
</evidence>
<keyword evidence="9" id="KW-0472">Membrane</keyword>
<evidence type="ECO:0000256" key="9">
    <source>
        <dbReference type="ARBA" id="ARBA00023136"/>
    </source>
</evidence>
<dbReference type="Gene3D" id="1.20.1270.60">
    <property type="entry name" value="Arfaptin homology (AH) domain/BAR domain"/>
    <property type="match status" value="1"/>
</dbReference>
<organism evidence="12 13">
    <name type="scientific">Terfezia boudieri ATCC MYA-4762</name>
    <dbReference type="NCBI Taxonomy" id="1051890"/>
    <lineage>
        <taxon>Eukaryota</taxon>
        <taxon>Fungi</taxon>
        <taxon>Dikarya</taxon>
        <taxon>Ascomycota</taxon>
        <taxon>Pezizomycotina</taxon>
        <taxon>Pezizomycetes</taxon>
        <taxon>Pezizales</taxon>
        <taxon>Pezizaceae</taxon>
        <taxon>Terfezia</taxon>
    </lineage>
</organism>
<dbReference type="InterPro" id="IPR045734">
    <property type="entry name" value="Snx8_BAR_dom"/>
</dbReference>
<dbReference type="GO" id="GO:0005768">
    <property type="term" value="C:endosome"/>
    <property type="evidence" value="ECO:0007669"/>
    <property type="project" value="TreeGrafter"/>
</dbReference>
<dbReference type="InterPro" id="IPR036871">
    <property type="entry name" value="PX_dom_sf"/>
</dbReference>
<dbReference type="InterPro" id="IPR027267">
    <property type="entry name" value="AH/BAR_dom_sf"/>
</dbReference>
<evidence type="ECO:0000256" key="4">
    <source>
        <dbReference type="ARBA" id="ARBA00010883"/>
    </source>
</evidence>
<comment type="similarity">
    <text evidence="4">Belongs to the sorting nexin family.</text>
</comment>
<dbReference type="GO" id="GO:0032266">
    <property type="term" value="F:phosphatidylinositol-3-phosphate binding"/>
    <property type="evidence" value="ECO:0007669"/>
    <property type="project" value="TreeGrafter"/>
</dbReference>
<dbReference type="Proteomes" id="UP000267821">
    <property type="component" value="Unassembled WGS sequence"/>
</dbReference>
<dbReference type="EMBL" id="ML121527">
    <property type="protein sequence ID" value="RPB29714.1"/>
    <property type="molecule type" value="Genomic_DNA"/>
</dbReference>
<dbReference type="CDD" id="cd07597">
    <property type="entry name" value="BAR_SNX8"/>
    <property type="match status" value="1"/>
</dbReference>
<accession>A0A3N4M3I7</accession>
<evidence type="ECO:0000256" key="7">
    <source>
        <dbReference type="ARBA" id="ARBA00022490"/>
    </source>
</evidence>
<dbReference type="STRING" id="1051890.A0A3N4M3I7"/>
<feature type="compositionally biased region" description="Polar residues" evidence="10">
    <location>
        <begin position="245"/>
        <end position="296"/>
    </location>
</feature>
<dbReference type="InterPro" id="IPR001683">
    <property type="entry name" value="PX_dom"/>
</dbReference>